<reference evidence="1 2" key="1">
    <citation type="submission" date="2019-04" db="EMBL/GenBank/DDBJ databases">
        <authorList>
            <person name="Liu A."/>
        </authorList>
    </citation>
    <scope>NUCLEOTIDE SEQUENCE [LARGE SCALE GENOMIC DNA]</scope>
    <source>
        <strain evidence="1 2">RZ03</strain>
    </source>
</reference>
<comment type="caution">
    <text evidence="1">The sequence shown here is derived from an EMBL/GenBank/DDBJ whole genome shotgun (WGS) entry which is preliminary data.</text>
</comment>
<dbReference type="RefSeq" id="WP_135876311.1">
    <property type="nucleotide sequence ID" value="NZ_SRSO01000006.1"/>
</dbReference>
<gene>
    <name evidence="1" type="ORF">EM932_06215</name>
</gene>
<organism evidence="1 2">
    <name type="scientific">Flavivirga rizhaonensis</name>
    <dbReference type="NCBI Taxonomy" id="2559571"/>
    <lineage>
        <taxon>Bacteria</taxon>
        <taxon>Pseudomonadati</taxon>
        <taxon>Bacteroidota</taxon>
        <taxon>Flavobacteriia</taxon>
        <taxon>Flavobacteriales</taxon>
        <taxon>Flavobacteriaceae</taxon>
        <taxon>Flavivirga</taxon>
    </lineage>
</organism>
<dbReference type="EMBL" id="SRSO01000006">
    <property type="protein sequence ID" value="TGV03617.1"/>
    <property type="molecule type" value="Genomic_DNA"/>
</dbReference>
<keyword evidence="2" id="KW-1185">Reference proteome</keyword>
<protein>
    <submittedName>
        <fullName evidence="1">Uncharacterized protein</fullName>
    </submittedName>
</protein>
<proteinExistence type="predicted"/>
<dbReference type="AlphaFoldDB" id="A0A4S1DZE6"/>
<name>A0A4S1DZE6_9FLAO</name>
<evidence type="ECO:0000313" key="1">
    <source>
        <dbReference type="EMBL" id="TGV03617.1"/>
    </source>
</evidence>
<sequence>MNDARINRYTELFGTLKSTPHVCILALDGEVESTLNIKNRELDIKMVLEFAKNLISMEEDFYLDDMQKLFFT</sequence>
<evidence type="ECO:0000313" key="2">
    <source>
        <dbReference type="Proteomes" id="UP000307602"/>
    </source>
</evidence>
<accession>A0A4S1DZE6</accession>
<dbReference type="Proteomes" id="UP000307602">
    <property type="component" value="Unassembled WGS sequence"/>
</dbReference>
<dbReference type="OrthoDB" id="1446962at2"/>